<dbReference type="Proteomes" id="UP000649617">
    <property type="component" value="Unassembled WGS sequence"/>
</dbReference>
<evidence type="ECO:0000313" key="7">
    <source>
        <dbReference type="Proteomes" id="UP000649617"/>
    </source>
</evidence>
<evidence type="ECO:0000256" key="3">
    <source>
        <dbReference type="ARBA" id="ARBA00022989"/>
    </source>
</evidence>
<dbReference type="GO" id="GO:0015112">
    <property type="term" value="F:nitrate transmembrane transporter activity"/>
    <property type="evidence" value="ECO:0007669"/>
    <property type="project" value="InterPro"/>
</dbReference>
<feature type="transmembrane region" description="Helical" evidence="5">
    <location>
        <begin position="20"/>
        <end position="41"/>
    </location>
</feature>
<keyword evidence="2 5" id="KW-0812">Transmembrane</keyword>
<dbReference type="AlphaFoldDB" id="A0A812RCH3"/>
<dbReference type="OrthoDB" id="431051at2759"/>
<evidence type="ECO:0000256" key="2">
    <source>
        <dbReference type="ARBA" id="ARBA00022692"/>
    </source>
</evidence>
<dbReference type="PANTHER" id="PTHR23515">
    <property type="entry name" value="HIGH-AFFINITY NITRATE TRANSPORTER 2.3"/>
    <property type="match status" value="1"/>
</dbReference>
<evidence type="ECO:0000256" key="4">
    <source>
        <dbReference type="ARBA" id="ARBA00023136"/>
    </source>
</evidence>
<keyword evidence="3 5" id="KW-1133">Transmembrane helix</keyword>
<feature type="transmembrane region" description="Helical" evidence="5">
    <location>
        <begin position="74"/>
        <end position="92"/>
    </location>
</feature>
<name>A0A812RCH3_SYMPI</name>
<keyword evidence="7" id="KW-1185">Reference proteome</keyword>
<dbReference type="InterPro" id="IPR036259">
    <property type="entry name" value="MFS_trans_sf"/>
</dbReference>
<dbReference type="Gene3D" id="1.20.1250.20">
    <property type="entry name" value="MFS general substrate transporter like domains"/>
    <property type="match status" value="1"/>
</dbReference>
<keyword evidence="4 5" id="KW-0472">Membrane</keyword>
<comment type="caution">
    <text evidence="6">The sequence shown here is derived from an EMBL/GenBank/DDBJ whole genome shotgun (WGS) entry which is preliminary data.</text>
</comment>
<organism evidence="6 7">
    <name type="scientific">Symbiodinium pilosum</name>
    <name type="common">Dinoflagellate</name>
    <dbReference type="NCBI Taxonomy" id="2952"/>
    <lineage>
        <taxon>Eukaryota</taxon>
        <taxon>Sar</taxon>
        <taxon>Alveolata</taxon>
        <taxon>Dinophyceae</taxon>
        <taxon>Suessiales</taxon>
        <taxon>Symbiodiniaceae</taxon>
        <taxon>Symbiodinium</taxon>
    </lineage>
</organism>
<reference evidence="6" key="1">
    <citation type="submission" date="2021-02" db="EMBL/GenBank/DDBJ databases">
        <authorList>
            <person name="Dougan E. K."/>
            <person name="Rhodes N."/>
            <person name="Thang M."/>
            <person name="Chan C."/>
        </authorList>
    </citation>
    <scope>NUCLEOTIDE SEQUENCE</scope>
</reference>
<dbReference type="GO" id="GO:0016020">
    <property type="term" value="C:membrane"/>
    <property type="evidence" value="ECO:0007669"/>
    <property type="project" value="UniProtKB-SubCell"/>
</dbReference>
<evidence type="ECO:0000256" key="5">
    <source>
        <dbReference type="SAM" id="Phobius"/>
    </source>
</evidence>
<dbReference type="InterPro" id="IPR044772">
    <property type="entry name" value="NO3_transporter"/>
</dbReference>
<dbReference type="EMBL" id="CAJNIZ010019986">
    <property type="protein sequence ID" value="CAE7434323.1"/>
    <property type="molecule type" value="Genomic_DNA"/>
</dbReference>
<comment type="subcellular location">
    <subcellularLocation>
        <location evidence="1">Membrane</location>
        <topology evidence="1">Multi-pass membrane protein</topology>
    </subcellularLocation>
</comment>
<proteinExistence type="predicted"/>
<feature type="non-terminal residue" evidence="6">
    <location>
        <position position="187"/>
    </location>
</feature>
<feature type="transmembrane region" description="Helical" evidence="5">
    <location>
        <begin position="104"/>
        <end position="126"/>
    </location>
</feature>
<gene>
    <name evidence="6" type="primary">NRT2.2</name>
    <name evidence="6" type="ORF">SPIL2461_LOCUS10608</name>
</gene>
<sequence length="187" mass="20984">MMSVLFNPMVEAGLEPNVAWRVSMVVPAVMFIICAICMKLLCWDMPTGKNYDPAITGKTQKPSMWDYVEVLKDVRVLVMIFQYSACFGTELAMNNQLATHFRTYFQMAAGDAAALAGAFGLMNLFARSLGGITSDLMYRNFAFRGRIWAQFLALFFEAIFLFAFGNVDNSQPWYVALAVLVCFSLLL</sequence>
<evidence type="ECO:0000313" key="6">
    <source>
        <dbReference type="EMBL" id="CAE7434323.1"/>
    </source>
</evidence>
<dbReference type="SUPFAM" id="SSF103473">
    <property type="entry name" value="MFS general substrate transporter"/>
    <property type="match status" value="1"/>
</dbReference>
<evidence type="ECO:0000256" key="1">
    <source>
        <dbReference type="ARBA" id="ARBA00004141"/>
    </source>
</evidence>
<feature type="transmembrane region" description="Helical" evidence="5">
    <location>
        <begin position="147"/>
        <end position="165"/>
    </location>
</feature>
<accession>A0A812RCH3</accession>
<protein>
    <submittedName>
        <fullName evidence="6">NRT2.2 protein</fullName>
    </submittedName>
</protein>